<dbReference type="PANTHER" id="PTHR40031">
    <property type="entry name" value="HYPOTHETICAL MEMBRANE SPANNING PROTEIN"/>
    <property type="match status" value="1"/>
</dbReference>
<evidence type="ECO:0000256" key="2">
    <source>
        <dbReference type="SAM" id="Phobius"/>
    </source>
</evidence>
<accession>A0A0W8G6G4</accession>
<dbReference type="PANTHER" id="PTHR40031:SF1">
    <property type="entry name" value="MEMBRANE-BOUND METAL-DEPENDENT HYDROLASE"/>
    <property type="match status" value="1"/>
</dbReference>
<name>A0A0W8G6G4_9ZZZZ</name>
<keyword evidence="3" id="KW-0378">Hydrolase</keyword>
<feature type="transmembrane region" description="Helical" evidence="2">
    <location>
        <begin position="122"/>
        <end position="147"/>
    </location>
</feature>
<dbReference type="InterPro" id="IPR007404">
    <property type="entry name" value="YdjM-like"/>
</dbReference>
<dbReference type="AlphaFoldDB" id="A0A0W8G6G4"/>
<reference evidence="3" key="1">
    <citation type="journal article" date="2015" name="Proc. Natl. Acad. Sci. U.S.A.">
        <title>Networks of energetic and metabolic interactions define dynamics in microbial communities.</title>
        <authorList>
            <person name="Embree M."/>
            <person name="Liu J.K."/>
            <person name="Al-Bassam M.M."/>
            <person name="Zengler K."/>
        </authorList>
    </citation>
    <scope>NUCLEOTIDE SEQUENCE</scope>
</reference>
<feature type="transmembrane region" description="Helical" evidence="2">
    <location>
        <begin position="59"/>
        <end position="77"/>
    </location>
</feature>
<protein>
    <submittedName>
        <fullName evidence="3">Putative hydrolase</fullName>
    </submittedName>
</protein>
<dbReference type="GO" id="GO:0016787">
    <property type="term" value="F:hydrolase activity"/>
    <property type="evidence" value="ECO:0007669"/>
    <property type="project" value="UniProtKB-KW"/>
</dbReference>
<evidence type="ECO:0000313" key="3">
    <source>
        <dbReference type="EMBL" id="KUG28694.1"/>
    </source>
</evidence>
<gene>
    <name evidence="3" type="ORF">ASZ90_001429</name>
</gene>
<keyword evidence="2" id="KW-1133">Transmembrane helix</keyword>
<dbReference type="InterPro" id="IPR053170">
    <property type="entry name" value="Transcription_regulator"/>
</dbReference>
<feature type="transmembrane region" description="Helical" evidence="2">
    <location>
        <begin position="89"/>
        <end position="110"/>
    </location>
</feature>
<feature type="compositionally biased region" description="Low complexity" evidence="1">
    <location>
        <begin position="286"/>
        <end position="295"/>
    </location>
</feature>
<sequence>MDPVTHVASGILVGQAVRDRFPPGRWLIFFTALCAWIPDIDNLVTYLGPEAYMRYHRGLTHSFVGGAAMAAILAAAFRPLSRGASFAKVFALAFGCILLHDFLDVITTYGTQILLPFSDARIGLPAVFIVDPIYTGVMLVAMTMGFFMKPRAKTVATLALAWIVLYPAASLGLREVVVAAQERRLAAEGMSRAVAHVTTDGLSPIFWKVVVDDGENYRVRGASLFDPSGGPDIVVRTKADRQELQRLGRDVPILATYDWFAEFPAVSLPTDSAALASPSPDGGLIPAAQAGQAAPPGVPSPRAGASPRVLVFSDMRFLGTSPALPEARRNPGRPGFSVRVELDEAGRPLTVDYYRGGGPIRVFPASPAP</sequence>
<dbReference type="EMBL" id="LNQE01000191">
    <property type="protein sequence ID" value="KUG28694.1"/>
    <property type="molecule type" value="Genomic_DNA"/>
</dbReference>
<feature type="transmembrane region" description="Helical" evidence="2">
    <location>
        <begin position="26"/>
        <end position="47"/>
    </location>
</feature>
<feature type="region of interest" description="Disordered" evidence="1">
    <location>
        <begin position="277"/>
        <end position="305"/>
    </location>
</feature>
<keyword evidence="2" id="KW-0472">Membrane</keyword>
<keyword evidence="2" id="KW-0812">Transmembrane</keyword>
<evidence type="ECO:0000256" key="1">
    <source>
        <dbReference type="SAM" id="MobiDB-lite"/>
    </source>
</evidence>
<proteinExistence type="predicted"/>
<dbReference type="Pfam" id="PF04307">
    <property type="entry name" value="YdjM"/>
    <property type="match status" value="1"/>
</dbReference>
<comment type="caution">
    <text evidence="3">The sequence shown here is derived from an EMBL/GenBank/DDBJ whole genome shotgun (WGS) entry which is preliminary data.</text>
</comment>
<feature type="transmembrane region" description="Helical" evidence="2">
    <location>
        <begin position="154"/>
        <end position="173"/>
    </location>
</feature>
<organism evidence="3">
    <name type="scientific">hydrocarbon metagenome</name>
    <dbReference type="NCBI Taxonomy" id="938273"/>
    <lineage>
        <taxon>unclassified sequences</taxon>
        <taxon>metagenomes</taxon>
        <taxon>ecological metagenomes</taxon>
    </lineage>
</organism>